<dbReference type="GO" id="GO:0008270">
    <property type="term" value="F:zinc ion binding"/>
    <property type="evidence" value="ECO:0007669"/>
    <property type="project" value="UniProtKB-KW"/>
</dbReference>
<reference evidence="10 11" key="1">
    <citation type="submission" date="2018-11" db="EMBL/GenBank/DDBJ databases">
        <authorList>
            <consortium name="Pathogen Informatics"/>
        </authorList>
    </citation>
    <scope>NUCLEOTIDE SEQUENCE [LARGE SCALE GENOMIC DNA]</scope>
</reference>
<keyword evidence="2" id="KW-0479">Metal-binding</keyword>
<keyword evidence="5" id="KW-0862">Zinc</keyword>
<keyword evidence="11" id="KW-1185">Reference proteome</keyword>
<dbReference type="SUPFAM" id="SSF57667">
    <property type="entry name" value="beta-beta-alpha zinc fingers"/>
    <property type="match status" value="2"/>
</dbReference>
<dbReference type="SMART" id="SM00355">
    <property type="entry name" value="ZnF_C2H2"/>
    <property type="match status" value="3"/>
</dbReference>
<dbReference type="EMBL" id="UYRU01055351">
    <property type="protein sequence ID" value="VDN13014.1"/>
    <property type="molecule type" value="Genomic_DNA"/>
</dbReference>
<dbReference type="GO" id="GO:0005634">
    <property type="term" value="C:nucleus"/>
    <property type="evidence" value="ECO:0007669"/>
    <property type="project" value="UniProtKB-SubCell"/>
</dbReference>
<sequence length="127" mass="14779">MLAKVRARMRKSQLNRQIASGGRADTATHVYCCTDCGLTYARKQSLDRHISVVHHQEATFVCEYCDFEATDRTTFSEHMARHFNLKDVACEFCNHRCISKRELKDHILFKHQDERSYACSICAKTFK</sequence>
<organism evidence="10 11">
    <name type="scientific">Dibothriocephalus latus</name>
    <name type="common">Fish tapeworm</name>
    <name type="synonym">Diphyllobothrium latum</name>
    <dbReference type="NCBI Taxonomy" id="60516"/>
    <lineage>
        <taxon>Eukaryota</taxon>
        <taxon>Metazoa</taxon>
        <taxon>Spiralia</taxon>
        <taxon>Lophotrochozoa</taxon>
        <taxon>Platyhelminthes</taxon>
        <taxon>Cestoda</taxon>
        <taxon>Eucestoda</taxon>
        <taxon>Diphyllobothriidea</taxon>
        <taxon>Diphyllobothriidae</taxon>
        <taxon>Dibothriocephalus</taxon>
    </lineage>
</organism>
<dbReference type="GO" id="GO:0006357">
    <property type="term" value="P:regulation of transcription by RNA polymerase II"/>
    <property type="evidence" value="ECO:0007669"/>
    <property type="project" value="TreeGrafter"/>
</dbReference>
<name>A0A3P7L8W9_DIBLA</name>
<dbReference type="Gene3D" id="3.30.160.60">
    <property type="entry name" value="Classic Zinc Finger"/>
    <property type="match status" value="2"/>
</dbReference>
<dbReference type="PROSITE" id="PS00028">
    <property type="entry name" value="ZINC_FINGER_C2H2_1"/>
    <property type="match status" value="2"/>
</dbReference>
<evidence type="ECO:0000256" key="2">
    <source>
        <dbReference type="ARBA" id="ARBA00022723"/>
    </source>
</evidence>
<dbReference type="GO" id="GO:0000978">
    <property type="term" value="F:RNA polymerase II cis-regulatory region sequence-specific DNA binding"/>
    <property type="evidence" value="ECO:0007669"/>
    <property type="project" value="TreeGrafter"/>
</dbReference>
<dbReference type="OrthoDB" id="6255447at2759"/>
<dbReference type="AlphaFoldDB" id="A0A3P7L8W9"/>
<keyword evidence="3" id="KW-0677">Repeat</keyword>
<evidence type="ECO:0000256" key="5">
    <source>
        <dbReference type="ARBA" id="ARBA00022833"/>
    </source>
</evidence>
<evidence type="ECO:0000256" key="7">
    <source>
        <dbReference type="ARBA" id="ARBA00023242"/>
    </source>
</evidence>
<dbReference type="InterPro" id="IPR050589">
    <property type="entry name" value="Ikaros_C2H2-ZF"/>
</dbReference>
<gene>
    <name evidence="10" type="ORF">DILT_LOCUS8845</name>
</gene>
<dbReference type="Pfam" id="PF00096">
    <property type="entry name" value="zf-C2H2"/>
    <property type="match status" value="1"/>
</dbReference>
<evidence type="ECO:0000313" key="10">
    <source>
        <dbReference type="EMBL" id="VDN13014.1"/>
    </source>
</evidence>
<dbReference type="Proteomes" id="UP000281553">
    <property type="component" value="Unassembled WGS sequence"/>
</dbReference>
<dbReference type="InterPro" id="IPR013087">
    <property type="entry name" value="Znf_C2H2_type"/>
</dbReference>
<keyword evidence="7" id="KW-0539">Nucleus</keyword>
<feature type="domain" description="C2H2-type" evidence="9">
    <location>
        <begin position="31"/>
        <end position="59"/>
    </location>
</feature>
<evidence type="ECO:0000256" key="8">
    <source>
        <dbReference type="PROSITE-ProRule" id="PRU00042"/>
    </source>
</evidence>
<evidence type="ECO:0000259" key="9">
    <source>
        <dbReference type="PROSITE" id="PS50157"/>
    </source>
</evidence>
<evidence type="ECO:0000256" key="6">
    <source>
        <dbReference type="ARBA" id="ARBA00023125"/>
    </source>
</evidence>
<evidence type="ECO:0000256" key="4">
    <source>
        <dbReference type="ARBA" id="ARBA00022771"/>
    </source>
</evidence>
<protein>
    <recommendedName>
        <fullName evidence="9">C2H2-type domain-containing protein</fullName>
    </recommendedName>
</protein>
<accession>A0A3P7L8W9</accession>
<dbReference type="PANTHER" id="PTHR24404:SF114">
    <property type="entry name" value="KLUMPFUSS, ISOFORM B-RELATED"/>
    <property type="match status" value="1"/>
</dbReference>
<dbReference type="PROSITE" id="PS50157">
    <property type="entry name" value="ZINC_FINGER_C2H2_2"/>
    <property type="match status" value="1"/>
</dbReference>
<comment type="subcellular location">
    <subcellularLocation>
        <location evidence="1">Nucleus</location>
    </subcellularLocation>
</comment>
<keyword evidence="6" id="KW-0238">DNA-binding</keyword>
<keyword evidence="4 8" id="KW-0863">Zinc-finger</keyword>
<evidence type="ECO:0000313" key="11">
    <source>
        <dbReference type="Proteomes" id="UP000281553"/>
    </source>
</evidence>
<dbReference type="InterPro" id="IPR036236">
    <property type="entry name" value="Znf_C2H2_sf"/>
</dbReference>
<evidence type="ECO:0000256" key="1">
    <source>
        <dbReference type="ARBA" id="ARBA00004123"/>
    </source>
</evidence>
<dbReference type="GO" id="GO:0003700">
    <property type="term" value="F:DNA-binding transcription factor activity"/>
    <property type="evidence" value="ECO:0007669"/>
    <property type="project" value="TreeGrafter"/>
</dbReference>
<evidence type="ECO:0000256" key="3">
    <source>
        <dbReference type="ARBA" id="ARBA00022737"/>
    </source>
</evidence>
<feature type="non-terminal residue" evidence="10">
    <location>
        <position position="127"/>
    </location>
</feature>
<proteinExistence type="predicted"/>
<dbReference type="PANTHER" id="PTHR24404">
    <property type="entry name" value="ZINC FINGER PROTEIN"/>
    <property type="match status" value="1"/>
</dbReference>